<dbReference type="Proteomes" id="UP000610558">
    <property type="component" value="Unassembled WGS sequence"/>
</dbReference>
<sequence>MNIEQKKSITASLYDKVLQTANELLQSAKKFHISYLQSKSDPTYEEIAELIDDVCKIIVVLCEDVDEPELGAKAFEYCAYVKNMAIAIKEGDETALERYVEELDRKSFL</sequence>
<evidence type="ECO:0000313" key="1">
    <source>
        <dbReference type="EMBL" id="MBD2859197.1"/>
    </source>
</evidence>
<evidence type="ECO:0000313" key="2">
    <source>
        <dbReference type="Proteomes" id="UP000610558"/>
    </source>
</evidence>
<comment type="caution">
    <text evidence="1">The sequence shown here is derived from an EMBL/GenBank/DDBJ whole genome shotgun (WGS) entry which is preliminary data.</text>
</comment>
<organism evidence="1 2">
    <name type="scientific">Spongiibacter pelagi</name>
    <dbReference type="NCBI Taxonomy" id="2760804"/>
    <lineage>
        <taxon>Bacteria</taxon>
        <taxon>Pseudomonadati</taxon>
        <taxon>Pseudomonadota</taxon>
        <taxon>Gammaproteobacteria</taxon>
        <taxon>Cellvibrionales</taxon>
        <taxon>Spongiibacteraceae</taxon>
        <taxon>Spongiibacter</taxon>
    </lineage>
</organism>
<proteinExistence type="predicted"/>
<gene>
    <name evidence="1" type="ORF">IB286_09280</name>
</gene>
<reference evidence="1" key="1">
    <citation type="submission" date="2020-09" db="EMBL/GenBank/DDBJ databases">
        <authorList>
            <person name="Yoon J.-W."/>
        </authorList>
    </citation>
    <scope>NUCLEOTIDE SEQUENCE</scope>
    <source>
        <strain evidence="1">KMU-158</strain>
    </source>
</reference>
<keyword evidence="2" id="KW-1185">Reference proteome</keyword>
<dbReference type="RefSeq" id="WP_190764761.1">
    <property type="nucleotide sequence ID" value="NZ_JACXLD010000004.1"/>
</dbReference>
<dbReference type="AlphaFoldDB" id="A0A927C3L5"/>
<dbReference type="EMBL" id="JACXLD010000004">
    <property type="protein sequence ID" value="MBD2859197.1"/>
    <property type="molecule type" value="Genomic_DNA"/>
</dbReference>
<accession>A0A927C3L5</accession>
<name>A0A927C3L5_9GAMM</name>
<protein>
    <submittedName>
        <fullName evidence="1">Uncharacterized protein</fullName>
    </submittedName>
</protein>